<organism evidence="1 2">
    <name type="scientific">Rhodnius prolixus</name>
    <name type="common">Triatomid bug</name>
    <dbReference type="NCBI Taxonomy" id="13249"/>
    <lineage>
        <taxon>Eukaryota</taxon>
        <taxon>Metazoa</taxon>
        <taxon>Ecdysozoa</taxon>
        <taxon>Arthropoda</taxon>
        <taxon>Hexapoda</taxon>
        <taxon>Insecta</taxon>
        <taxon>Pterygota</taxon>
        <taxon>Neoptera</taxon>
        <taxon>Paraneoptera</taxon>
        <taxon>Hemiptera</taxon>
        <taxon>Heteroptera</taxon>
        <taxon>Panheteroptera</taxon>
        <taxon>Cimicomorpha</taxon>
        <taxon>Reduviidae</taxon>
        <taxon>Triatominae</taxon>
        <taxon>Rhodnius</taxon>
    </lineage>
</organism>
<protein>
    <submittedName>
        <fullName evidence="1">Uncharacterized protein</fullName>
    </submittedName>
</protein>
<dbReference type="AlphaFoldDB" id="T1HX02"/>
<proteinExistence type="predicted"/>
<dbReference type="Proteomes" id="UP000015103">
    <property type="component" value="Unassembled WGS sequence"/>
</dbReference>
<dbReference type="InParanoid" id="T1HX02"/>
<evidence type="ECO:0000313" key="1">
    <source>
        <dbReference type="EnsemblMetazoa" id="RPRC008572-PA"/>
    </source>
</evidence>
<name>T1HX02_RHOPR</name>
<accession>T1HX02</accession>
<reference evidence="1" key="1">
    <citation type="submission" date="2015-05" db="UniProtKB">
        <authorList>
            <consortium name="EnsemblMetazoa"/>
        </authorList>
    </citation>
    <scope>IDENTIFICATION</scope>
</reference>
<evidence type="ECO:0000313" key="2">
    <source>
        <dbReference type="Proteomes" id="UP000015103"/>
    </source>
</evidence>
<sequence>MRDILLGCLVRWSHGAYMDHGKWVSILCNWKCLGQQWTISLFRTLVAATLPDMSPNITSTNRKPWYTIYSNWAQPTDRQAKTLDSHALLVAALMVAKSRSRQVRSIRRSGCFFYKRLVGVIGNQLIGPYFYRENLTGERSSNTTKICNKKYNVSFEKQKLDAESRDTRV</sequence>
<keyword evidence="2" id="KW-1185">Reference proteome</keyword>
<dbReference type="EMBL" id="ACPB03001571">
    <property type="status" value="NOT_ANNOTATED_CDS"/>
    <property type="molecule type" value="Genomic_DNA"/>
</dbReference>
<dbReference type="EnsemblMetazoa" id="RPRC008572-RA">
    <property type="protein sequence ID" value="RPRC008572-PA"/>
    <property type="gene ID" value="RPRC008572"/>
</dbReference>
<dbReference type="HOGENOM" id="CLU_1580467_0_0_1"/>
<dbReference type="VEuPathDB" id="VectorBase:RPRC008572"/>